<accession>A0AB74A856</accession>
<dbReference type="Proteomes" id="UP000267978">
    <property type="component" value="Unassembled WGS sequence"/>
</dbReference>
<evidence type="ECO:0000313" key="2">
    <source>
        <dbReference type="EMBL" id="RML26878.1"/>
    </source>
</evidence>
<dbReference type="EMBL" id="RBNO01000043">
    <property type="protein sequence ID" value="RML26878.1"/>
    <property type="molecule type" value="Genomic_DNA"/>
</dbReference>
<comment type="caution">
    <text evidence="2">The sequence shown here is derived from an EMBL/GenBank/DDBJ whole genome shotgun (WGS) entry which is preliminary data.</text>
</comment>
<evidence type="ECO:0000313" key="3">
    <source>
        <dbReference type="Proteomes" id="UP000267978"/>
    </source>
</evidence>
<sequence>MQKTSSDSTGTFVSKLPQVRCTPDRQVSSYPEDIQRLHGPLREQVRCTPDRQVSSYPEDIQRLHGPLREQARSHKCGVHLTDR</sequence>
<organism evidence="2 3">
    <name type="scientific">Pseudomonas syringae pv. lapsa</name>
    <dbReference type="NCBI Taxonomy" id="199201"/>
    <lineage>
        <taxon>Bacteria</taxon>
        <taxon>Pseudomonadati</taxon>
        <taxon>Pseudomonadota</taxon>
        <taxon>Gammaproteobacteria</taxon>
        <taxon>Pseudomonadales</taxon>
        <taxon>Pseudomonadaceae</taxon>
        <taxon>Pseudomonas</taxon>
        <taxon>Pseudomonas syringae</taxon>
    </lineage>
</organism>
<reference evidence="2 3" key="1">
    <citation type="submission" date="2018-08" db="EMBL/GenBank/DDBJ databases">
        <title>Recombination of ecologically and evolutionarily significant loci maintains genetic cohesion in the Pseudomonas syringae species complex.</title>
        <authorList>
            <person name="Dillon M."/>
            <person name="Thakur S."/>
            <person name="Almeida R.N.D."/>
            <person name="Weir B.S."/>
            <person name="Guttman D.S."/>
        </authorList>
    </citation>
    <scope>NUCLEOTIDE SEQUENCE [LARGE SCALE GENOMIC DNA]</scope>
    <source>
        <strain evidence="2 3">ICMP 3946</strain>
    </source>
</reference>
<dbReference type="AlphaFoldDB" id="A0AB74A856"/>
<evidence type="ECO:0000256" key="1">
    <source>
        <dbReference type="SAM" id="MobiDB-lite"/>
    </source>
</evidence>
<proteinExistence type="predicted"/>
<feature type="compositionally biased region" description="Polar residues" evidence="1">
    <location>
        <begin position="1"/>
        <end position="12"/>
    </location>
</feature>
<protein>
    <submittedName>
        <fullName evidence="2">Uncharacterized protein</fullName>
    </submittedName>
</protein>
<feature type="region of interest" description="Disordered" evidence="1">
    <location>
        <begin position="1"/>
        <end position="29"/>
    </location>
</feature>
<name>A0AB74A856_PSESX</name>
<gene>
    <name evidence="2" type="ORF">ALQ98_101885</name>
</gene>